<dbReference type="CTD" id="3630"/>
<dbReference type="InterPro" id="IPR004825">
    <property type="entry name" value="Insulin"/>
</dbReference>
<dbReference type="Proteomes" id="UP000314986">
    <property type="component" value="Unassembled WGS sequence"/>
</dbReference>
<dbReference type="PANTHER" id="PTHR11454:SF9">
    <property type="entry name" value="INSULIN"/>
    <property type="match status" value="1"/>
</dbReference>
<reference evidence="14" key="2">
    <citation type="journal article" date="2007" name="PLoS Biol.">
        <title>Survey sequencing and comparative analysis of the elephant shark (Callorhinchus milii) genome.</title>
        <authorList>
            <person name="Venkatesh B."/>
            <person name="Kirkness E.F."/>
            <person name="Loh Y.H."/>
            <person name="Halpern A.L."/>
            <person name="Lee A.P."/>
            <person name="Johnson J."/>
            <person name="Dandona N."/>
            <person name="Viswanathan L.D."/>
            <person name="Tay A."/>
            <person name="Venter J.C."/>
            <person name="Strausberg R.L."/>
            <person name="Brenner S."/>
        </authorList>
    </citation>
    <scope>NUCLEOTIDE SEQUENCE [LARGE SCALE GENOMIC DNA]</scope>
</reference>
<evidence type="ECO:0000256" key="8">
    <source>
        <dbReference type="ARBA" id="ARBA00023157"/>
    </source>
</evidence>
<evidence type="ECO:0000313" key="13">
    <source>
        <dbReference type="Ensembl" id="ENSCMIP00000017634.1"/>
    </source>
</evidence>
<evidence type="ECO:0000256" key="6">
    <source>
        <dbReference type="ARBA" id="ARBA00022526"/>
    </source>
</evidence>
<accession>A0A4W3I9K0</accession>
<dbReference type="PANTHER" id="PTHR11454">
    <property type="entry name" value="INSULIN/INSULIN GROWTH FACTOR"/>
    <property type="match status" value="1"/>
</dbReference>
<reference evidence="14" key="3">
    <citation type="journal article" date="2014" name="Nature">
        <title>Elephant shark genome provides unique insights into gnathostome evolution.</title>
        <authorList>
            <consortium name="International Elephant Shark Genome Sequencing Consortium"/>
            <person name="Venkatesh B."/>
            <person name="Lee A.P."/>
            <person name="Ravi V."/>
            <person name="Maurya A.K."/>
            <person name="Lian M.M."/>
            <person name="Swann J.B."/>
            <person name="Ohta Y."/>
            <person name="Flajnik M.F."/>
            <person name="Sutoh Y."/>
            <person name="Kasahara M."/>
            <person name="Hoon S."/>
            <person name="Gangu V."/>
            <person name="Roy S.W."/>
            <person name="Irimia M."/>
            <person name="Korzh V."/>
            <person name="Kondrychyn I."/>
            <person name="Lim Z.W."/>
            <person name="Tay B.H."/>
            <person name="Tohari S."/>
            <person name="Kong K.W."/>
            <person name="Ho S."/>
            <person name="Lorente-Galdos B."/>
            <person name="Quilez J."/>
            <person name="Marques-Bonet T."/>
            <person name="Raney B.J."/>
            <person name="Ingham P.W."/>
            <person name="Tay A."/>
            <person name="Hillier L.W."/>
            <person name="Minx P."/>
            <person name="Boehm T."/>
            <person name="Wilson R.K."/>
            <person name="Brenner S."/>
            <person name="Warren W.C."/>
        </authorList>
    </citation>
    <scope>NUCLEOTIDE SEQUENCE [LARGE SCALE GENOMIC DNA]</scope>
</reference>
<dbReference type="SUPFAM" id="SSF56994">
    <property type="entry name" value="Insulin-like"/>
    <property type="match status" value="1"/>
</dbReference>
<evidence type="ECO:0000256" key="9">
    <source>
        <dbReference type="ARBA" id="ARBA00023277"/>
    </source>
</evidence>
<dbReference type="GO" id="GO:0006006">
    <property type="term" value="P:glucose metabolic process"/>
    <property type="evidence" value="ECO:0007669"/>
    <property type="project" value="UniProtKB-UniRule"/>
</dbReference>
<dbReference type="OMA" id="PNRAHKR"/>
<dbReference type="Pfam" id="PF00049">
    <property type="entry name" value="Insulin"/>
    <property type="match status" value="1"/>
</dbReference>
<keyword evidence="5 10" id="KW-0964">Secreted</keyword>
<evidence type="ECO:0000256" key="10">
    <source>
        <dbReference type="RuleBase" id="RU000406"/>
    </source>
</evidence>
<dbReference type="PROSITE" id="PS00262">
    <property type="entry name" value="INSULIN"/>
    <property type="match status" value="1"/>
</dbReference>
<dbReference type="InterPro" id="IPR022353">
    <property type="entry name" value="Insulin_CS"/>
</dbReference>
<evidence type="ECO:0000313" key="14">
    <source>
        <dbReference type="Proteomes" id="UP000314986"/>
    </source>
</evidence>
<keyword evidence="11" id="KW-0732">Signal</keyword>
<keyword evidence="7 10" id="KW-0372">Hormone</keyword>
<dbReference type="InterPro" id="IPR016179">
    <property type="entry name" value="Insulin-like"/>
</dbReference>
<reference evidence="13" key="5">
    <citation type="submission" date="2025-09" db="UniProtKB">
        <authorList>
            <consortium name="Ensembl"/>
        </authorList>
    </citation>
    <scope>IDENTIFICATION</scope>
</reference>
<dbReference type="FunFam" id="1.10.100.10:FF:000003">
    <property type="entry name" value="Insulin"/>
    <property type="match status" value="1"/>
</dbReference>
<dbReference type="KEGG" id="cmk:103186003"/>
<sequence>MMLWNRFGFVALLMALSGPKPSETVPTQRLCGSHLVDALYFVCGERGFFYSPKQIRDVGPLSAFRDLEPPLDTEMEDRFPHRQQLAGSKMKRGIVEQCCHNTCSLVNLEGYCN</sequence>
<evidence type="ECO:0000256" key="2">
    <source>
        <dbReference type="ARBA" id="ARBA00004613"/>
    </source>
</evidence>
<protein>
    <recommendedName>
        <fullName evidence="10">Insulin</fullName>
    </recommendedName>
</protein>
<dbReference type="InterPro" id="IPR036438">
    <property type="entry name" value="Insulin-like_sf"/>
</dbReference>
<dbReference type="OrthoDB" id="10019596at2759"/>
<dbReference type="Ensembl" id="ENSCMIT00000017974.1">
    <property type="protein sequence ID" value="ENSCMIP00000017634.1"/>
    <property type="gene ID" value="ENSCMIG00000008398.1"/>
</dbReference>
<dbReference type="InterPro" id="IPR022352">
    <property type="entry name" value="Ins/IGF/rlx"/>
</dbReference>
<dbReference type="CDD" id="cd04367">
    <property type="entry name" value="IlGF_insulin_like"/>
    <property type="match status" value="1"/>
</dbReference>
<name>A0A4W3I9K0_CALMI</name>
<dbReference type="GO" id="GO:0005179">
    <property type="term" value="F:hormone activity"/>
    <property type="evidence" value="ECO:0007669"/>
    <property type="project" value="UniProtKB-KW"/>
</dbReference>
<feature type="chain" id="PRO_5021336988" description="Insulin" evidence="11">
    <location>
        <begin position="25"/>
        <end position="113"/>
    </location>
</feature>
<organism evidence="13 14">
    <name type="scientific">Callorhinchus milii</name>
    <name type="common">Ghost shark</name>
    <dbReference type="NCBI Taxonomy" id="7868"/>
    <lineage>
        <taxon>Eukaryota</taxon>
        <taxon>Metazoa</taxon>
        <taxon>Chordata</taxon>
        <taxon>Craniata</taxon>
        <taxon>Vertebrata</taxon>
        <taxon>Chondrichthyes</taxon>
        <taxon>Holocephali</taxon>
        <taxon>Chimaeriformes</taxon>
        <taxon>Callorhinchidae</taxon>
        <taxon>Callorhinchus</taxon>
    </lineage>
</organism>
<keyword evidence="8" id="KW-1015">Disulfide bond</keyword>
<dbReference type="GeneID" id="103186003"/>
<dbReference type="SMART" id="SM00078">
    <property type="entry name" value="IlGF"/>
    <property type="match status" value="1"/>
</dbReference>
<reference evidence="13" key="4">
    <citation type="submission" date="2025-08" db="UniProtKB">
        <authorList>
            <consortium name="Ensembl"/>
        </authorList>
    </citation>
    <scope>IDENTIFICATION</scope>
</reference>
<dbReference type="GeneTree" id="ENSGT00940000164327"/>
<keyword evidence="14" id="KW-1185">Reference proteome</keyword>
<dbReference type="GO" id="GO:0005615">
    <property type="term" value="C:extracellular space"/>
    <property type="evidence" value="ECO:0007669"/>
    <property type="project" value="TreeGrafter"/>
</dbReference>
<dbReference type="InParanoid" id="A0A4W3I9K0"/>
<evidence type="ECO:0000256" key="4">
    <source>
        <dbReference type="ARBA" id="ARBA00011207"/>
    </source>
</evidence>
<dbReference type="FunCoup" id="A0A4W3I9K0">
    <property type="interactions" value="112"/>
</dbReference>
<keyword evidence="6 10" id="KW-0313">Glucose metabolism</keyword>
<gene>
    <name evidence="13" type="primary">ins</name>
</gene>
<evidence type="ECO:0000259" key="12">
    <source>
        <dbReference type="SMART" id="SM00078"/>
    </source>
</evidence>
<keyword evidence="9 10" id="KW-0119">Carbohydrate metabolism</keyword>
<comment type="subcellular location">
    <subcellularLocation>
        <location evidence="2 10">Secreted</location>
    </subcellularLocation>
</comment>
<dbReference type="PRINTS" id="PR00276">
    <property type="entry name" value="INSULINFAMLY"/>
</dbReference>
<comment type="subunit">
    <text evidence="4 10">Heterodimer of a B chain and an A chain linked by two disulfide bonds.</text>
</comment>
<evidence type="ECO:0000256" key="5">
    <source>
        <dbReference type="ARBA" id="ARBA00022525"/>
    </source>
</evidence>
<feature type="domain" description="Insulin-like" evidence="12">
    <location>
        <begin position="28"/>
        <end position="112"/>
    </location>
</feature>
<dbReference type="Gene3D" id="1.10.100.10">
    <property type="entry name" value="Insulin-like"/>
    <property type="match status" value="1"/>
</dbReference>
<comment type="similarity">
    <text evidence="3 10">Belongs to the insulin family.</text>
</comment>
<proteinExistence type="inferred from homology"/>
<feature type="signal peptide" evidence="11">
    <location>
        <begin position="1"/>
        <end position="24"/>
    </location>
</feature>
<evidence type="ECO:0000256" key="11">
    <source>
        <dbReference type="SAM" id="SignalP"/>
    </source>
</evidence>
<dbReference type="AlphaFoldDB" id="A0A4W3I9K0"/>
<comment type="function">
    <text evidence="1 10">Insulin decreases blood glucose concentration. It increases cell permeability to monosaccharides, amino acids and fatty acids. It accelerates glycolysis, the pentose phosphate cycle, and glycogen synthesis in liver.</text>
</comment>
<dbReference type="PRINTS" id="PR00277">
    <property type="entry name" value="INSULIN"/>
</dbReference>
<evidence type="ECO:0000256" key="3">
    <source>
        <dbReference type="ARBA" id="ARBA00009034"/>
    </source>
</evidence>
<evidence type="ECO:0000256" key="7">
    <source>
        <dbReference type="ARBA" id="ARBA00022702"/>
    </source>
</evidence>
<evidence type="ECO:0000256" key="1">
    <source>
        <dbReference type="ARBA" id="ARBA00002985"/>
    </source>
</evidence>
<dbReference type="RefSeq" id="XP_007902984.1">
    <property type="nucleotide sequence ID" value="XM_007904793.2"/>
</dbReference>
<reference evidence="14" key="1">
    <citation type="journal article" date="2006" name="Science">
        <title>Ancient noncoding elements conserved in the human genome.</title>
        <authorList>
            <person name="Venkatesh B."/>
            <person name="Kirkness E.F."/>
            <person name="Loh Y.H."/>
            <person name="Halpern A.L."/>
            <person name="Lee A.P."/>
            <person name="Johnson J."/>
            <person name="Dandona N."/>
            <person name="Viswanathan L.D."/>
            <person name="Tay A."/>
            <person name="Venter J.C."/>
            <person name="Strausberg R.L."/>
            <person name="Brenner S."/>
        </authorList>
    </citation>
    <scope>NUCLEOTIDE SEQUENCE [LARGE SCALE GENOMIC DNA]</scope>
</reference>